<dbReference type="STRING" id="366584.SAMN05216377_106154"/>
<comment type="subcellular location">
    <subcellularLocation>
        <location evidence="8">Cell membrane</location>
        <topology evidence="8">Peripheral membrane protein</topology>
    </subcellularLocation>
    <subcellularLocation>
        <location evidence="1">Membrane</location>
    </subcellularLocation>
</comment>
<name>A0A1G7N7I2_PSEOR</name>
<dbReference type="EMBL" id="FNBE01000006">
    <property type="protein sequence ID" value="SDF69896.1"/>
    <property type="molecule type" value="Genomic_DNA"/>
</dbReference>
<dbReference type="RefSeq" id="WP_093082017.1">
    <property type="nucleotide sequence ID" value="NZ_FNBE01000006.1"/>
</dbReference>
<dbReference type="PROSITE" id="PS00389">
    <property type="entry name" value="ATPASE_DELTA"/>
    <property type="match status" value="1"/>
</dbReference>
<dbReference type="GO" id="GO:0046933">
    <property type="term" value="F:proton-transporting ATP synthase activity, rotational mechanism"/>
    <property type="evidence" value="ECO:0007669"/>
    <property type="project" value="UniProtKB-UniRule"/>
</dbReference>
<comment type="similarity">
    <text evidence="8">Belongs to the ATPase delta chain family.</text>
</comment>
<keyword evidence="3 8" id="KW-0375">Hydrogen ion transport</keyword>
<comment type="function">
    <text evidence="8">This protein is part of the stalk that links CF(0) to CF(1). It either transmits conformational changes from CF(0) to CF(1) or is implicated in proton conduction.</text>
</comment>
<dbReference type="InterPro" id="IPR026015">
    <property type="entry name" value="ATP_synth_OSCP/delta_N_sf"/>
</dbReference>
<dbReference type="InterPro" id="IPR000711">
    <property type="entry name" value="ATPase_OSCP/dsu"/>
</dbReference>
<dbReference type="SUPFAM" id="SSF47928">
    <property type="entry name" value="N-terminal domain of the delta subunit of the F1F0-ATP synthase"/>
    <property type="match status" value="1"/>
</dbReference>
<dbReference type="PANTHER" id="PTHR11910">
    <property type="entry name" value="ATP SYNTHASE DELTA CHAIN"/>
    <property type="match status" value="1"/>
</dbReference>
<dbReference type="Proteomes" id="UP000198967">
    <property type="component" value="Unassembled WGS sequence"/>
</dbReference>
<sequence>MALVLAATSREALDAVSTSFEQRLAPLAAGDRQKLGEELYAVTRLLVAERALRRAFSDPATSGEQRASLASSVLGGKVSAATLDTVTDLVEARWSHPIDLVEGTESLARTALLAAAEKQRALDDVEDQLFRFGRILEREPELTTLLADTDVPADKRVELLDAVLGTKVYPVTSALLRDLVRTPRARHLDVAAEELAELAAARRSRSVAYVRTAVALTAAQEQQLTASLTRIYGREIALQTELDESLLGGMVIRVGDEVIDGSVSGKLAAARRAIPS</sequence>
<protein>
    <recommendedName>
        <fullName evidence="8">ATP synthase subunit delta</fullName>
    </recommendedName>
    <alternativeName>
        <fullName evidence="8">ATP synthase F(1) sector subunit delta</fullName>
    </alternativeName>
    <alternativeName>
        <fullName evidence="8">F-type ATPase subunit delta</fullName>
        <shortName evidence="8">F-ATPase subunit delta</shortName>
    </alternativeName>
</protein>
<gene>
    <name evidence="8" type="primary">atpH</name>
    <name evidence="9" type="ORF">SAMN05216377_106154</name>
</gene>
<keyword evidence="10" id="KW-1185">Reference proteome</keyword>
<dbReference type="NCBIfam" id="TIGR01145">
    <property type="entry name" value="ATP_synt_delta"/>
    <property type="match status" value="1"/>
</dbReference>
<organism evidence="9 10">
    <name type="scientific">Pseudonocardia oroxyli</name>
    <dbReference type="NCBI Taxonomy" id="366584"/>
    <lineage>
        <taxon>Bacteria</taxon>
        <taxon>Bacillati</taxon>
        <taxon>Actinomycetota</taxon>
        <taxon>Actinomycetes</taxon>
        <taxon>Pseudonocardiales</taxon>
        <taxon>Pseudonocardiaceae</taxon>
        <taxon>Pseudonocardia</taxon>
    </lineage>
</organism>
<evidence type="ECO:0000256" key="2">
    <source>
        <dbReference type="ARBA" id="ARBA00022448"/>
    </source>
</evidence>
<evidence type="ECO:0000256" key="4">
    <source>
        <dbReference type="ARBA" id="ARBA00023065"/>
    </source>
</evidence>
<evidence type="ECO:0000313" key="10">
    <source>
        <dbReference type="Proteomes" id="UP000198967"/>
    </source>
</evidence>
<evidence type="ECO:0000256" key="7">
    <source>
        <dbReference type="ARBA" id="ARBA00023310"/>
    </source>
</evidence>
<keyword evidence="6 8" id="KW-0139">CF(1)</keyword>
<dbReference type="GO" id="GO:0045259">
    <property type="term" value="C:proton-transporting ATP synthase complex"/>
    <property type="evidence" value="ECO:0007669"/>
    <property type="project" value="UniProtKB-KW"/>
</dbReference>
<dbReference type="OrthoDB" id="5242917at2"/>
<reference evidence="9 10" key="1">
    <citation type="submission" date="2016-10" db="EMBL/GenBank/DDBJ databases">
        <authorList>
            <person name="de Groot N.N."/>
        </authorList>
    </citation>
    <scope>NUCLEOTIDE SEQUENCE [LARGE SCALE GENOMIC DNA]</scope>
    <source>
        <strain evidence="9 10">CGMCC 4.3143</strain>
    </source>
</reference>
<dbReference type="Pfam" id="PF00213">
    <property type="entry name" value="OSCP"/>
    <property type="match status" value="1"/>
</dbReference>
<dbReference type="AlphaFoldDB" id="A0A1G7N7I2"/>
<evidence type="ECO:0000256" key="5">
    <source>
        <dbReference type="ARBA" id="ARBA00023136"/>
    </source>
</evidence>
<dbReference type="PRINTS" id="PR00125">
    <property type="entry name" value="ATPASEDELTA"/>
</dbReference>
<dbReference type="InterPro" id="IPR020781">
    <property type="entry name" value="ATPase_OSCP/d_CS"/>
</dbReference>
<evidence type="ECO:0000256" key="3">
    <source>
        <dbReference type="ARBA" id="ARBA00022781"/>
    </source>
</evidence>
<evidence type="ECO:0000256" key="1">
    <source>
        <dbReference type="ARBA" id="ARBA00004370"/>
    </source>
</evidence>
<keyword evidence="5 8" id="KW-0472">Membrane</keyword>
<dbReference type="HAMAP" id="MF_01416">
    <property type="entry name" value="ATP_synth_delta_bact"/>
    <property type="match status" value="1"/>
</dbReference>
<proteinExistence type="inferred from homology"/>
<keyword evidence="8" id="KW-1003">Cell membrane</keyword>
<keyword evidence="7 8" id="KW-0066">ATP synthesis</keyword>
<keyword evidence="4 8" id="KW-0406">Ion transport</keyword>
<accession>A0A1G7N7I2</accession>
<evidence type="ECO:0000313" key="9">
    <source>
        <dbReference type="EMBL" id="SDF69896.1"/>
    </source>
</evidence>
<comment type="function">
    <text evidence="8">F(1)F(0) ATP synthase produces ATP from ADP in the presence of a proton or sodium gradient. F-type ATPases consist of two structural domains, F(1) containing the extramembraneous catalytic core and F(0) containing the membrane proton channel, linked together by a central stalk and a peripheral stalk. During catalysis, ATP synthesis in the catalytic domain of F(1) is coupled via a rotary mechanism of the central stalk subunits to proton translocation.</text>
</comment>
<dbReference type="Gene3D" id="1.10.520.20">
    <property type="entry name" value="N-terminal domain of the delta subunit of the F1F0-ATP synthase"/>
    <property type="match status" value="1"/>
</dbReference>
<dbReference type="NCBIfam" id="NF009967">
    <property type="entry name" value="PRK13430.1"/>
    <property type="match status" value="1"/>
</dbReference>
<dbReference type="GO" id="GO:0005886">
    <property type="term" value="C:plasma membrane"/>
    <property type="evidence" value="ECO:0007669"/>
    <property type="project" value="UniProtKB-SubCell"/>
</dbReference>
<evidence type="ECO:0000256" key="8">
    <source>
        <dbReference type="HAMAP-Rule" id="MF_01416"/>
    </source>
</evidence>
<keyword evidence="2 8" id="KW-0813">Transport</keyword>
<evidence type="ECO:0000256" key="6">
    <source>
        <dbReference type="ARBA" id="ARBA00023196"/>
    </source>
</evidence>